<dbReference type="SUPFAM" id="SSF50156">
    <property type="entry name" value="PDZ domain-like"/>
    <property type="match status" value="1"/>
</dbReference>
<dbReference type="InterPro" id="IPR036034">
    <property type="entry name" value="PDZ_sf"/>
</dbReference>
<protein>
    <recommendedName>
        <fullName evidence="1">PDZ domain-containing protein</fullName>
    </recommendedName>
</protein>
<organism evidence="2">
    <name type="scientific">hydrothermal vent metagenome</name>
    <dbReference type="NCBI Taxonomy" id="652676"/>
    <lineage>
        <taxon>unclassified sequences</taxon>
        <taxon>metagenomes</taxon>
        <taxon>ecological metagenomes</taxon>
    </lineage>
</organism>
<sequence length="363" mass="39695">MREQPTSRCVFLVLAACALLLPCAAAAQERTVPDTRPPIAELVERLDSPVFAAREQATADLLSRRDLTLENAEWLLTEPGLSPEQRLRLERVALEVFARGPRAALGIRFPPESREGVRIQEVLGEFPASEVLRAGDRIIEADGLPISKQATFRAAILSHAPGEVMAMRLIRNGERLRIDVPLGSFANLSGAASPRPGDLLAAWTLRQAREAAPRTTELIVPKAGVLHGTSADAPPLPEPGSRAWGKVFATADAPRGLIVGGQMRETIDLSLSQLTAMDASRALTLEDLQTGGPADLAVQITLLRNQRELVLGDIDRIIGLLERGNLDAAARAMMRRRLEDERRMRLVLEEQIRMLDEARRAKP</sequence>
<evidence type="ECO:0000259" key="1">
    <source>
        <dbReference type="PROSITE" id="PS50106"/>
    </source>
</evidence>
<feature type="domain" description="PDZ" evidence="1">
    <location>
        <begin position="91"/>
        <end position="173"/>
    </location>
</feature>
<dbReference type="Gene3D" id="2.30.42.10">
    <property type="match status" value="1"/>
</dbReference>
<name>A0A3B1D621_9ZZZZ</name>
<dbReference type="PROSITE" id="PS50106">
    <property type="entry name" value="PDZ"/>
    <property type="match status" value="1"/>
</dbReference>
<proteinExistence type="predicted"/>
<dbReference type="EMBL" id="UOGK01000137">
    <property type="protein sequence ID" value="VAX38346.1"/>
    <property type="molecule type" value="Genomic_DNA"/>
</dbReference>
<gene>
    <name evidence="2" type="ORF">MNBD_PLANCTO03-229</name>
</gene>
<evidence type="ECO:0000313" key="2">
    <source>
        <dbReference type="EMBL" id="VAX38346.1"/>
    </source>
</evidence>
<dbReference type="Pfam" id="PF13180">
    <property type="entry name" value="PDZ_2"/>
    <property type="match status" value="1"/>
</dbReference>
<dbReference type="InterPro" id="IPR001478">
    <property type="entry name" value="PDZ"/>
</dbReference>
<dbReference type="AlphaFoldDB" id="A0A3B1D621"/>
<reference evidence="2" key="1">
    <citation type="submission" date="2018-06" db="EMBL/GenBank/DDBJ databases">
        <authorList>
            <person name="Zhirakovskaya E."/>
        </authorList>
    </citation>
    <scope>NUCLEOTIDE SEQUENCE</scope>
</reference>
<accession>A0A3B1D621</accession>